<name>A0A2S5DB90_9NEIS</name>
<dbReference type="InterPro" id="IPR036388">
    <property type="entry name" value="WH-like_DNA-bd_sf"/>
</dbReference>
<dbReference type="InterPro" id="IPR000014">
    <property type="entry name" value="PAS"/>
</dbReference>
<dbReference type="AlphaFoldDB" id="A0A2S5DB90"/>
<dbReference type="InterPro" id="IPR013656">
    <property type="entry name" value="PAS_4"/>
</dbReference>
<gene>
    <name evidence="2" type="ORF">C2I19_19275</name>
</gene>
<dbReference type="Pfam" id="PF08448">
    <property type="entry name" value="PAS_4"/>
    <property type="match status" value="1"/>
</dbReference>
<keyword evidence="3" id="KW-1185">Reference proteome</keyword>
<evidence type="ECO:0000313" key="2">
    <source>
        <dbReference type="EMBL" id="POZ60355.1"/>
    </source>
</evidence>
<dbReference type="InterPro" id="IPR035965">
    <property type="entry name" value="PAS-like_dom_sf"/>
</dbReference>
<dbReference type="RefSeq" id="WP_103904247.1">
    <property type="nucleotide sequence ID" value="NZ_PQWB01000127.1"/>
</dbReference>
<evidence type="ECO:0000259" key="1">
    <source>
        <dbReference type="Pfam" id="PF08448"/>
    </source>
</evidence>
<dbReference type="NCBIfam" id="TIGR00229">
    <property type="entry name" value="sensory_box"/>
    <property type="match status" value="1"/>
</dbReference>
<accession>A0A2S5DB90</accession>
<proteinExistence type="predicted"/>
<dbReference type="GO" id="GO:0006355">
    <property type="term" value="P:regulation of DNA-templated transcription"/>
    <property type="evidence" value="ECO:0007669"/>
    <property type="project" value="InterPro"/>
</dbReference>
<protein>
    <recommendedName>
        <fullName evidence="1">PAS fold-4 domain-containing protein</fullName>
    </recommendedName>
</protein>
<reference evidence="3" key="1">
    <citation type="submission" date="2018-02" db="EMBL/GenBank/DDBJ databases">
        <authorList>
            <person name="O'Hara-Hanley K."/>
            <person name="Soby S."/>
        </authorList>
    </citation>
    <scope>NUCLEOTIDE SEQUENCE [LARGE SCALE GENOMIC DNA]</scope>
    <source>
        <strain evidence="3">MWU14-2602</strain>
    </source>
</reference>
<dbReference type="EMBL" id="PQWB01000127">
    <property type="protein sequence ID" value="POZ60355.1"/>
    <property type="molecule type" value="Genomic_DNA"/>
</dbReference>
<dbReference type="GO" id="GO:0003677">
    <property type="term" value="F:DNA binding"/>
    <property type="evidence" value="ECO:0007669"/>
    <property type="project" value="InterPro"/>
</dbReference>
<dbReference type="Proteomes" id="UP000237082">
    <property type="component" value="Unassembled WGS sequence"/>
</dbReference>
<dbReference type="Gene3D" id="3.30.450.20">
    <property type="entry name" value="PAS domain"/>
    <property type="match status" value="1"/>
</dbReference>
<feature type="domain" description="PAS fold-4" evidence="1">
    <location>
        <begin position="12"/>
        <end position="120"/>
    </location>
</feature>
<dbReference type="SUPFAM" id="SSF46894">
    <property type="entry name" value="C-terminal effector domain of the bipartite response regulators"/>
    <property type="match status" value="1"/>
</dbReference>
<dbReference type="Gene3D" id="1.10.10.10">
    <property type="entry name" value="Winged helix-like DNA-binding domain superfamily/Winged helix DNA-binding domain"/>
    <property type="match status" value="1"/>
</dbReference>
<dbReference type="SUPFAM" id="SSF55785">
    <property type="entry name" value="PYP-like sensor domain (PAS domain)"/>
    <property type="match status" value="1"/>
</dbReference>
<dbReference type="OrthoDB" id="9779734at2"/>
<organism evidence="2 3">
    <name type="scientific">Chromobacterium alticapitis</name>
    <dbReference type="NCBI Taxonomy" id="2073169"/>
    <lineage>
        <taxon>Bacteria</taxon>
        <taxon>Pseudomonadati</taxon>
        <taxon>Pseudomonadota</taxon>
        <taxon>Betaproteobacteria</taxon>
        <taxon>Neisseriales</taxon>
        <taxon>Chromobacteriaceae</taxon>
        <taxon>Chromobacterium</taxon>
    </lineage>
</organism>
<evidence type="ECO:0000313" key="3">
    <source>
        <dbReference type="Proteomes" id="UP000237082"/>
    </source>
</evidence>
<dbReference type="InterPro" id="IPR016032">
    <property type="entry name" value="Sig_transdc_resp-reg_C-effctor"/>
</dbReference>
<sequence length="251" mass="28746">MDDFKQYLQIINQSPTPTFWKNSELYFIGCNKEFLTMVGVADIDALARRKDISLPWASNWEAYQKDDMHVLQTGEPISRLEEIPSSDGGVILSETTKHPIWEDGKIIGIVGFCKDVTLEKRLQEVESEKQIEKINSKLTDLLEKFVNDAHLCKLEIINERLGLRHNEIKTSLSGDITLSKREVEIIYYLSLYKSPKEISKILSLVHDKEISVRSVQTIISDKLYLKFDVHTTGQLIERAAALNLIPLRMPS</sequence>
<comment type="caution">
    <text evidence="2">The sequence shown here is derived from an EMBL/GenBank/DDBJ whole genome shotgun (WGS) entry which is preliminary data.</text>
</comment>